<comment type="caution">
    <text evidence="1">The sequence shown here is derived from an EMBL/GenBank/DDBJ whole genome shotgun (WGS) entry which is preliminary data.</text>
</comment>
<name>A0ACC0CBE4_CATRO</name>
<evidence type="ECO:0000313" key="1">
    <source>
        <dbReference type="EMBL" id="KAI5682091.1"/>
    </source>
</evidence>
<dbReference type="EMBL" id="CM044701">
    <property type="protein sequence ID" value="KAI5682091.1"/>
    <property type="molecule type" value="Genomic_DNA"/>
</dbReference>
<evidence type="ECO:0000313" key="2">
    <source>
        <dbReference type="Proteomes" id="UP001060085"/>
    </source>
</evidence>
<reference evidence="2" key="1">
    <citation type="journal article" date="2023" name="Nat. Plants">
        <title>Single-cell RNA sequencing provides a high-resolution roadmap for understanding the multicellular compartmentation of specialized metabolism.</title>
        <authorList>
            <person name="Sun S."/>
            <person name="Shen X."/>
            <person name="Li Y."/>
            <person name="Li Y."/>
            <person name="Wang S."/>
            <person name="Li R."/>
            <person name="Zhang H."/>
            <person name="Shen G."/>
            <person name="Guo B."/>
            <person name="Wei J."/>
            <person name="Xu J."/>
            <person name="St-Pierre B."/>
            <person name="Chen S."/>
            <person name="Sun C."/>
        </authorList>
    </citation>
    <scope>NUCLEOTIDE SEQUENCE [LARGE SCALE GENOMIC DNA]</scope>
</reference>
<sequence>MLDSVTLDLDPVDRERSIVGRLGPRRYCVWLRIMLCGSSYFLEGWVRRSPPARIVQGGLAGIDYGMPEFVRIPCFRFRTLSVEPIMCREARRYLTLPQLT</sequence>
<organism evidence="1 2">
    <name type="scientific">Catharanthus roseus</name>
    <name type="common">Madagascar periwinkle</name>
    <name type="synonym">Vinca rosea</name>
    <dbReference type="NCBI Taxonomy" id="4058"/>
    <lineage>
        <taxon>Eukaryota</taxon>
        <taxon>Viridiplantae</taxon>
        <taxon>Streptophyta</taxon>
        <taxon>Embryophyta</taxon>
        <taxon>Tracheophyta</taxon>
        <taxon>Spermatophyta</taxon>
        <taxon>Magnoliopsida</taxon>
        <taxon>eudicotyledons</taxon>
        <taxon>Gunneridae</taxon>
        <taxon>Pentapetalae</taxon>
        <taxon>asterids</taxon>
        <taxon>lamiids</taxon>
        <taxon>Gentianales</taxon>
        <taxon>Apocynaceae</taxon>
        <taxon>Rauvolfioideae</taxon>
        <taxon>Vinceae</taxon>
        <taxon>Catharanthinae</taxon>
        <taxon>Catharanthus</taxon>
    </lineage>
</organism>
<proteinExistence type="predicted"/>
<keyword evidence="2" id="KW-1185">Reference proteome</keyword>
<dbReference type="Proteomes" id="UP001060085">
    <property type="component" value="Linkage Group LG01"/>
</dbReference>
<protein>
    <submittedName>
        <fullName evidence="1">Uncharacterized protein</fullName>
    </submittedName>
</protein>
<accession>A0ACC0CBE4</accession>
<gene>
    <name evidence="1" type="ORF">M9H77_03319</name>
</gene>